<dbReference type="InterPro" id="IPR037360">
    <property type="entry name" value="COMMD9"/>
</dbReference>
<reference evidence="3" key="2">
    <citation type="submission" date="2025-08" db="UniProtKB">
        <authorList>
            <consortium name="RefSeq"/>
        </authorList>
    </citation>
    <scope>IDENTIFICATION</scope>
</reference>
<evidence type="ECO:0000259" key="1">
    <source>
        <dbReference type="PROSITE" id="PS51269"/>
    </source>
</evidence>
<keyword evidence="2" id="KW-1185">Reference proteome</keyword>
<evidence type="ECO:0000313" key="2">
    <source>
        <dbReference type="Proteomes" id="UP001652625"/>
    </source>
</evidence>
<dbReference type="RefSeq" id="XP_065646380.1">
    <property type="nucleotide sequence ID" value="XM_065790308.1"/>
</dbReference>
<feature type="domain" description="COMM" evidence="1">
    <location>
        <begin position="14"/>
        <end position="86"/>
    </location>
</feature>
<dbReference type="PANTHER" id="PTHR15663">
    <property type="entry name" value="COMM DOMAIN-CONTAINING PROTEIN 9"/>
    <property type="match status" value="1"/>
</dbReference>
<dbReference type="GeneID" id="100201522"/>
<reference evidence="2" key="1">
    <citation type="submission" date="2025-05" db="UniProtKB">
        <authorList>
            <consortium name="RefSeq"/>
        </authorList>
    </citation>
    <scope>NUCLEOTIDE SEQUENCE [LARGE SCALE GENOMIC DNA]</scope>
</reference>
<gene>
    <name evidence="3" type="primary">LOC100201522</name>
</gene>
<organism evidence="2 3">
    <name type="scientific">Hydra vulgaris</name>
    <name type="common">Hydra</name>
    <name type="synonym">Hydra attenuata</name>
    <dbReference type="NCBI Taxonomy" id="6087"/>
    <lineage>
        <taxon>Eukaryota</taxon>
        <taxon>Metazoa</taxon>
        <taxon>Cnidaria</taxon>
        <taxon>Hydrozoa</taxon>
        <taxon>Hydroidolina</taxon>
        <taxon>Anthoathecata</taxon>
        <taxon>Aplanulata</taxon>
        <taxon>Hydridae</taxon>
        <taxon>Hydra</taxon>
    </lineage>
</organism>
<sequence>MSDSEVFNPVSLPKLVEFDWCFDVVAASNNINRMSVPTCLLRLKVADYGNSNEEKVQVKTVQLSKQTLDTMLDGLGKIRDQLNSVVSK</sequence>
<protein>
    <submittedName>
        <fullName evidence="3">COMM domain-containing protein 9</fullName>
    </submittedName>
</protein>
<proteinExistence type="predicted"/>
<dbReference type="Proteomes" id="UP001652625">
    <property type="component" value="Chromosome 02"/>
</dbReference>
<accession>A0ABM4BBT0</accession>
<dbReference type="InterPro" id="IPR017920">
    <property type="entry name" value="COMM"/>
</dbReference>
<evidence type="ECO:0000313" key="3">
    <source>
        <dbReference type="RefSeq" id="XP_065646380.1"/>
    </source>
</evidence>
<name>A0ABM4BBT0_HYDVU</name>
<dbReference type="Pfam" id="PF07258">
    <property type="entry name" value="COMM_domain"/>
    <property type="match status" value="1"/>
</dbReference>
<dbReference type="PANTHER" id="PTHR15663:SF4">
    <property type="entry name" value="COMM DOMAIN-CONTAINING PROTEIN 9"/>
    <property type="match status" value="1"/>
</dbReference>
<dbReference type="PROSITE" id="PS51269">
    <property type="entry name" value="COMM"/>
    <property type="match status" value="1"/>
</dbReference>